<dbReference type="Pfam" id="PF16640">
    <property type="entry name" value="Big_3_5"/>
    <property type="match status" value="1"/>
</dbReference>
<gene>
    <name evidence="7" type="ORF">BDD14_6597</name>
</gene>
<dbReference type="InterPro" id="IPR050708">
    <property type="entry name" value="T6SS_VgrG/RHS"/>
</dbReference>
<dbReference type="InterPro" id="IPR014756">
    <property type="entry name" value="Ig_E-set"/>
</dbReference>
<dbReference type="RefSeq" id="WP_130425442.1">
    <property type="nucleotide sequence ID" value="NZ_SHKW01000008.1"/>
</dbReference>
<dbReference type="Pfam" id="PF01833">
    <property type="entry name" value="TIG"/>
    <property type="match status" value="1"/>
</dbReference>
<dbReference type="EMBL" id="SHKW01000008">
    <property type="protein sequence ID" value="RZU29009.1"/>
    <property type="molecule type" value="Genomic_DNA"/>
</dbReference>
<evidence type="ECO:0000259" key="4">
    <source>
        <dbReference type="Pfam" id="PF01833"/>
    </source>
</evidence>
<dbReference type="InterPro" id="IPR002909">
    <property type="entry name" value="IPT_dom"/>
</dbReference>
<feature type="domain" description="Bacterial Ig-like" evidence="5">
    <location>
        <begin position="340"/>
        <end position="422"/>
    </location>
</feature>
<feature type="signal peptide" evidence="3">
    <location>
        <begin position="1"/>
        <end position="27"/>
    </location>
</feature>
<evidence type="ECO:0000259" key="5">
    <source>
        <dbReference type="Pfam" id="PF16640"/>
    </source>
</evidence>
<sequence>MPRYLQALLNCFFFFALLQVAPSHALAQDVWVSAGTPVGLTAFSGYGAPDNGTPCGPDNSLTCSGGTFPPNGNIHWTVDGAPASSSYDTVKSAGSYCSADGNVNYYTYCSVYWDESGFYHLLPPGDHVVTAFIPASQDPNAVFSTTWNVHVAKPVPSVSVSCSPNPISYGSENTNCVAWQSAGTGSLTWTINGGYWTTTGVNGNAGGFAGWGAGNYTIGVTYSGDNDYGSASTSAVLTINKSTPNIIVSCTPNPISYGPQTSTCTARTSGGSGTITTYWDGNAWCSGAAPGPVSCTGWNGQPLGNHTFSANYSGDGDYNGTSASTTLVINKTTPPISVSCSPNPITYGPQTSNCTATVGGGATGTVSFQDNGYTWSTPSLSGGQASAGGFNYDGSGLHTVTAIYNGDGNFNSVSANTTLTINKANTVTQISTDATPANVGQSITFSALVSTGGANPTGTVTFLDGGSPIGSGSVDVVSTTNLVPYSQQIGNPATWGGYCGSLSNAAANTGDLVAPDGTTTATKWVVDGGFCASPSGTSNGAISTFPDGLATGQSYTVSAWMRGAAGGEYVELGLNDCALIGIQLSTTWTRYSKTFSEIPSWLSGCATGPRGLQFRGLGGTYYIWGAQTEQSATLGPYIQTDSSTRNGNGGVGRFVTSALGPGTHAISASYSGDPNTAGSGSSAISEVVVQPAAGAPAISSLSPGSGVVGTSVVITGMNFGANQGSSSVVFSGINATVISWSDTSIAFQVPLNATSGNVIVTVNGISSNSVLFTVSSGTGQNATIYSYEIKDGSSNSGYAPNGNVVAYSDWVNGTWSDIGYDSANRLTVATQTVSGFKQYLCWSYDSFGNRLAQTVSGSSCSNPVPTVSYNSNNQIQGLLYDAAGNLTNDGRNQYLYDAEGRVCAVQYQVQPGWPSTMMGYIYDAEGRRVAKGSISQWNCDMDNNGFTETAGYVLGPNGEQMSETDSQANWVHTNVYANGELIATYTPSGLSFHLNDWLGTRRMDTDPFGNPGTTYQSMPFGELLNPAQTITSPEHFFTAKERDSESGLDYFGARHYSSTMGRFLTPDYSNEPEAVPFSDLSNPQSLNLYGYVQNNPLSNVDVDGHSVRCSDGNEATVCVTTNLPDPPGLIFGINLQRVASWTVQAASNTIQNLSNLSHIMNTPGGPNCVGSLVTSGAMAGSGAMALPGLSGIVGGPTVLLSEGSAVLGGGIVGGVAGGTAAMSMCPGAGGGSGAGGSGGSGGSGRSNKVRFGNNANQDYHTFRHVEDAGINRQSAESAIRNDLAGKENSLPQGLTTGEVSVGGKILRYNAFKLQDGTINVGRITVH</sequence>
<dbReference type="Pfam" id="PF25023">
    <property type="entry name" value="TEN_YD-shell"/>
    <property type="match status" value="1"/>
</dbReference>
<dbReference type="Gene3D" id="2.180.10.10">
    <property type="entry name" value="RHS repeat-associated core"/>
    <property type="match status" value="1"/>
</dbReference>
<evidence type="ECO:0000259" key="6">
    <source>
        <dbReference type="Pfam" id="PF25023"/>
    </source>
</evidence>
<evidence type="ECO:0000256" key="3">
    <source>
        <dbReference type="SAM" id="SignalP"/>
    </source>
</evidence>
<feature type="domain" description="Teneurin-like YD-shell" evidence="6">
    <location>
        <begin position="820"/>
        <end position="1096"/>
    </location>
</feature>
<dbReference type="PANTHER" id="PTHR32305:SF15">
    <property type="entry name" value="PROTEIN RHSA-RELATED"/>
    <property type="match status" value="1"/>
</dbReference>
<dbReference type="PANTHER" id="PTHR32305">
    <property type="match status" value="1"/>
</dbReference>
<dbReference type="SUPFAM" id="SSF81296">
    <property type="entry name" value="E set domains"/>
    <property type="match status" value="1"/>
</dbReference>
<keyword evidence="3" id="KW-0732">Signal</keyword>
<comment type="caution">
    <text evidence="7">The sequence shown here is derived from an EMBL/GenBank/DDBJ whole genome shotgun (WGS) entry which is preliminary data.</text>
</comment>
<name>A0A4Q7Y0D3_9BACT</name>
<evidence type="ECO:0000256" key="1">
    <source>
        <dbReference type="ARBA" id="ARBA00022737"/>
    </source>
</evidence>
<dbReference type="Gene3D" id="2.60.40.10">
    <property type="entry name" value="Immunoglobulins"/>
    <property type="match status" value="2"/>
</dbReference>
<dbReference type="NCBIfam" id="TIGR03696">
    <property type="entry name" value="Rhs_assc_core"/>
    <property type="match status" value="1"/>
</dbReference>
<dbReference type="InterPro" id="IPR013783">
    <property type="entry name" value="Ig-like_fold"/>
</dbReference>
<dbReference type="Proteomes" id="UP000292958">
    <property type="component" value="Unassembled WGS sequence"/>
</dbReference>
<feature type="domain" description="IPT/TIG" evidence="4">
    <location>
        <begin position="696"/>
        <end position="773"/>
    </location>
</feature>
<evidence type="ECO:0000313" key="7">
    <source>
        <dbReference type="EMBL" id="RZU29009.1"/>
    </source>
</evidence>
<feature type="chain" id="PRO_5020194704" evidence="3">
    <location>
        <begin position="28"/>
        <end position="1326"/>
    </location>
</feature>
<feature type="compositionally biased region" description="Gly residues" evidence="2">
    <location>
        <begin position="1230"/>
        <end position="1244"/>
    </location>
</feature>
<keyword evidence="1" id="KW-0677">Repeat</keyword>
<dbReference type="OrthoDB" id="121996at2"/>
<dbReference type="InterPro" id="IPR022385">
    <property type="entry name" value="Rhs_assc_core"/>
</dbReference>
<evidence type="ECO:0000313" key="8">
    <source>
        <dbReference type="Proteomes" id="UP000292958"/>
    </source>
</evidence>
<organism evidence="7 8">
    <name type="scientific">Edaphobacter modestus</name>
    <dbReference type="NCBI Taxonomy" id="388466"/>
    <lineage>
        <taxon>Bacteria</taxon>
        <taxon>Pseudomonadati</taxon>
        <taxon>Acidobacteriota</taxon>
        <taxon>Terriglobia</taxon>
        <taxon>Terriglobales</taxon>
        <taxon>Acidobacteriaceae</taxon>
        <taxon>Edaphobacter</taxon>
    </lineage>
</organism>
<dbReference type="InterPro" id="IPR056823">
    <property type="entry name" value="TEN-like_YD-shell"/>
</dbReference>
<proteinExistence type="predicted"/>
<accession>A0A4Q7Y0D3</accession>
<protein>
    <submittedName>
        <fullName evidence="7">RHS repeat-associated protein</fullName>
    </submittedName>
</protein>
<reference evidence="7 8" key="1">
    <citation type="submission" date="2019-02" db="EMBL/GenBank/DDBJ databases">
        <title>Genomic Encyclopedia of Archaeal and Bacterial Type Strains, Phase II (KMG-II): from individual species to whole genera.</title>
        <authorList>
            <person name="Goeker M."/>
        </authorList>
    </citation>
    <scope>NUCLEOTIDE SEQUENCE [LARGE SCALE GENOMIC DNA]</scope>
    <source>
        <strain evidence="7 8">DSM 18101</strain>
    </source>
</reference>
<keyword evidence="8" id="KW-1185">Reference proteome</keyword>
<dbReference type="InterPro" id="IPR032109">
    <property type="entry name" value="Big_3_5"/>
</dbReference>
<feature type="region of interest" description="Disordered" evidence="2">
    <location>
        <begin position="1230"/>
        <end position="1250"/>
    </location>
</feature>
<evidence type="ECO:0000256" key="2">
    <source>
        <dbReference type="SAM" id="MobiDB-lite"/>
    </source>
</evidence>